<gene>
    <name evidence="2" type="primary">tnpA</name>
    <name evidence="2" type="ORF">M0M57_07395</name>
</gene>
<proteinExistence type="predicted"/>
<dbReference type="PANTHER" id="PTHR33360:SF2">
    <property type="entry name" value="TRANSPOSASE FOR INSERTION SEQUENCE ELEMENT IS200"/>
    <property type="match status" value="1"/>
</dbReference>
<dbReference type="Proteomes" id="UP000830583">
    <property type="component" value="Chromosome"/>
</dbReference>
<evidence type="ECO:0000259" key="1">
    <source>
        <dbReference type="SMART" id="SM01321"/>
    </source>
</evidence>
<sequence>MPHSYTKIWIHAIWTTKSRIELIDYSIEKQVYDLIFQELKDLNCPTRIINGMPDHIHALFLLNPQKSISDVVKQVKGSVSHTLNGSELLPGKFAWQTGYAAFSVSESQLQKVHDYIKTQKNHHAKMNFDEEQKVLLKLHDVSE</sequence>
<dbReference type="Gene3D" id="3.30.70.1290">
    <property type="entry name" value="Transposase IS200-like"/>
    <property type="match status" value="1"/>
</dbReference>
<name>A0ABY4KJV2_9FLAO</name>
<protein>
    <submittedName>
        <fullName evidence="2">IS200/IS605 family transposase</fullName>
    </submittedName>
</protein>
<dbReference type="InterPro" id="IPR036515">
    <property type="entry name" value="Transposase_17_sf"/>
</dbReference>
<dbReference type="Pfam" id="PF01797">
    <property type="entry name" value="Y1_Tnp"/>
    <property type="match status" value="1"/>
</dbReference>
<feature type="domain" description="Transposase IS200-like" evidence="1">
    <location>
        <begin position="5"/>
        <end position="119"/>
    </location>
</feature>
<evidence type="ECO:0000313" key="3">
    <source>
        <dbReference type="Proteomes" id="UP000830583"/>
    </source>
</evidence>
<evidence type="ECO:0000313" key="2">
    <source>
        <dbReference type="EMBL" id="UPQ80655.1"/>
    </source>
</evidence>
<dbReference type="SMART" id="SM01321">
    <property type="entry name" value="Y1_Tnp"/>
    <property type="match status" value="1"/>
</dbReference>
<organism evidence="2 3">
    <name type="scientific">Flavobacterium azooxidireducens</name>
    <dbReference type="NCBI Taxonomy" id="1871076"/>
    <lineage>
        <taxon>Bacteria</taxon>
        <taxon>Pseudomonadati</taxon>
        <taxon>Bacteroidota</taxon>
        <taxon>Flavobacteriia</taxon>
        <taxon>Flavobacteriales</taxon>
        <taxon>Flavobacteriaceae</taxon>
        <taxon>Flavobacterium</taxon>
    </lineage>
</organism>
<reference evidence="2" key="1">
    <citation type="submission" date="2022-04" db="EMBL/GenBank/DDBJ databases">
        <title>Consumption of N2O by Flavobacterium azooxidireducens sp. nov. isolated from Decomposing Leaf Litter of Phragmites australis (Cav.).</title>
        <authorList>
            <person name="Behrendt U."/>
            <person name="Spanner T."/>
            <person name="Augustin J."/>
            <person name="Horn M.A."/>
            <person name="Kolb S."/>
            <person name="Ulrich A."/>
        </authorList>
    </citation>
    <scope>NUCLEOTIDE SEQUENCE</scope>
    <source>
        <strain evidence="2">IGB 4-14</strain>
    </source>
</reference>
<dbReference type="EMBL" id="CP096205">
    <property type="protein sequence ID" value="UPQ80655.1"/>
    <property type="molecule type" value="Genomic_DNA"/>
</dbReference>
<accession>A0ABY4KJV2</accession>
<dbReference type="NCBIfam" id="NF033573">
    <property type="entry name" value="transpos_IS200"/>
    <property type="match status" value="1"/>
</dbReference>
<dbReference type="SUPFAM" id="SSF143422">
    <property type="entry name" value="Transposase IS200-like"/>
    <property type="match status" value="1"/>
</dbReference>
<keyword evidence="3" id="KW-1185">Reference proteome</keyword>
<dbReference type="InterPro" id="IPR002686">
    <property type="entry name" value="Transposase_17"/>
</dbReference>
<dbReference type="PANTHER" id="PTHR33360">
    <property type="entry name" value="TRANSPOSASE FOR INSERTION SEQUENCE ELEMENT IS200"/>
    <property type="match status" value="1"/>
</dbReference>
<dbReference type="RefSeq" id="WP_248436545.1">
    <property type="nucleotide sequence ID" value="NZ_CP096205.1"/>
</dbReference>